<proteinExistence type="predicted"/>
<gene>
    <name evidence="1" type="ORF">HGH92_08595</name>
</gene>
<accession>A0A847REC4</accession>
<protein>
    <submittedName>
        <fullName evidence="1">Uncharacterized protein</fullName>
    </submittedName>
</protein>
<dbReference type="Proteomes" id="UP000570474">
    <property type="component" value="Unassembled WGS sequence"/>
</dbReference>
<evidence type="ECO:0000313" key="1">
    <source>
        <dbReference type="EMBL" id="NLR64360.1"/>
    </source>
</evidence>
<reference evidence="1 2" key="1">
    <citation type="submission" date="2020-04" db="EMBL/GenBank/DDBJ databases">
        <authorList>
            <person name="Yin C."/>
        </authorList>
    </citation>
    <scope>NUCLEOTIDE SEQUENCE [LARGE SCALE GENOMIC DNA]</scope>
    <source>
        <strain evidence="1 2">Ae27</strain>
    </source>
</reference>
<name>A0A847REC4_9BACT</name>
<dbReference type="RefSeq" id="WP_168870318.1">
    <property type="nucleotide sequence ID" value="NZ_JABAIA010000001.1"/>
</dbReference>
<evidence type="ECO:0000313" key="2">
    <source>
        <dbReference type="Proteomes" id="UP000570474"/>
    </source>
</evidence>
<keyword evidence="2" id="KW-1185">Reference proteome</keyword>
<dbReference type="EMBL" id="JABAIA010000001">
    <property type="protein sequence ID" value="NLR64360.1"/>
    <property type="molecule type" value="Genomic_DNA"/>
</dbReference>
<dbReference type="AlphaFoldDB" id="A0A847REC4"/>
<comment type="caution">
    <text evidence="1">The sequence shown here is derived from an EMBL/GenBank/DDBJ whole genome shotgun (WGS) entry which is preliminary data.</text>
</comment>
<sequence>MKTSTKLLLGFFGSLVLLMLCTDIVLRANFSKGITNANFGRSTPNEPPTTITLQPFQVVKLQTASGRPLYDTAFETRVRQARSMDGKTTSETTIKSTWPSGFVNITSDKNYTLTKGSTDSILVRYAADTLILTVFRGGNLELKAPHITQVIAPSSHLRISNYKEPALVITTGPNVEASVNNNQVGSLSFTGGQGGTLDINEETTADSVNIALGKGSKLRFKGAYQRGHIQVDSLQEIELSEKVLQKIREIK</sequence>
<organism evidence="1 2">
    <name type="scientific">Chitinophaga varians</name>
    <dbReference type="NCBI Taxonomy" id="2202339"/>
    <lineage>
        <taxon>Bacteria</taxon>
        <taxon>Pseudomonadati</taxon>
        <taxon>Bacteroidota</taxon>
        <taxon>Chitinophagia</taxon>
        <taxon>Chitinophagales</taxon>
        <taxon>Chitinophagaceae</taxon>
        <taxon>Chitinophaga</taxon>
    </lineage>
</organism>